<dbReference type="InterPro" id="IPR011989">
    <property type="entry name" value="ARM-like"/>
</dbReference>
<feature type="transmembrane region" description="Helical" evidence="2">
    <location>
        <begin position="196"/>
        <end position="216"/>
    </location>
</feature>
<organism evidence="3">
    <name type="scientific">Triticum aestivum</name>
    <name type="common">Wheat</name>
    <dbReference type="NCBI Taxonomy" id="4565"/>
    <lineage>
        <taxon>Eukaryota</taxon>
        <taxon>Viridiplantae</taxon>
        <taxon>Streptophyta</taxon>
        <taxon>Embryophyta</taxon>
        <taxon>Tracheophyta</taxon>
        <taxon>Spermatophyta</taxon>
        <taxon>Magnoliopsida</taxon>
        <taxon>Liliopsida</taxon>
        <taxon>Poales</taxon>
        <taxon>Poaceae</taxon>
        <taxon>BOP clade</taxon>
        <taxon>Pooideae</taxon>
        <taxon>Triticodae</taxon>
        <taxon>Triticeae</taxon>
        <taxon>Triticinae</taxon>
        <taxon>Triticum</taxon>
    </lineage>
</organism>
<evidence type="ECO:0000256" key="2">
    <source>
        <dbReference type="SAM" id="Phobius"/>
    </source>
</evidence>
<accession>A0A3B6R7V3</accession>
<feature type="transmembrane region" description="Helical" evidence="2">
    <location>
        <begin position="128"/>
        <end position="147"/>
    </location>
</feature>
<dbReference type="PANTHER" id="PTHR33115">
    <property type="entry name" value="ARM REPEAT SUPERFAMILY PROTEIN"/>
    <property type="match status" value="1"/>
</dbReference>
<dbReference type="OrthoDB" id="10416409at2759"/>
<sequence length="953" mass="105992">MASMWVMLMGRKRYDSQWKEVRIINGYAVLVVYVFDAIRGVGYLVVMWATVVLLGGFVSMIDKVDFGRLTLITLIELLWINASFLERIRSAADLLSSLKAVKNLLTRSWQLGDNACNHHLEPRGIKRAALALLVAARWALALVHSVVLSFCIASVMCLLLFGLLITTLISILGLIRDDHYGDTAEGRANMDPAHNILYVLCLAQGALFVYRIALFLSRERIVKKVSRAYGFQDDGHAVSCYLDEIRKGYSKKILSARERNLITYAIELMESKSPRSCLSGALILDRLLTRKHPNEIKAPDLTARAEEKQHQPSSLSEMAGAPLVEKDMTNKEQRKKKREEMRKKRGEWRKKRQQNQQTEEEIIAVQRRMIRRLIGSAASTHILQKLLHTLDSRRPFDKRIREAAARIVEHVASGIRLVQFPRGIQCISSLLNCFEEYCRLQPYRSSLSSSSAPNTNRDTTRTLPPSKANNGHDQGQDSSIHTSTLESELEYSESESESDSESDSDSDRRIDRSSSSKMLHGYKELVLIGLNILWSLAGSEDNCAIISKAKYPVSKIMAPVSYDLVHHAGHSKWSTKVVVRSLAVMLRLIVTAKRETATDLLQQMSEDKEAIATMKTIVTCEECKGGELQMKAMQILVQLCMEETADRVNLTKMLIGIFVNVDSSDSIRETTVKALVVLFLGRKSIAPLIPKEENDGFVGGLTKILVGDDDTCRKSAAEILEHLCIHYAENVESVSTLKNAMMGVMPKVLEEILLGCESTGQEGIPESTRSGGDVESQVIEDNDKKKKNITSSHPRQKKHHKLHVALLSLCVTACDKLDLDLDSISPGEGRDRARDPGECVAISLATKMVQLNRDLLTAESLAAMKLTTRMVIAAMKKLKSHGAAAKLAVLGSLMGSLSSVSETMLDLEGCMLFANRMSKTMRDTAETLDSLMKQALQLHREIEGQGSEIVAAS</sequence>
<feature type="compositionally biased region" description="Acidic residues" evidence="1">
    <location>
        <begin position="487"/>
        <end position="504"/>
    </location>
</feature>
<reference evidence="3" key="2">
    <citation type="submission" date="2018-10" db="UniProtKB">
        <authorList>
            <consortium name="EnsemblPlants"/>
        </authorList>
    </citation>
    <scope>IDENTIFICATION</scope>
</reference>
<dbReference type="STRING" id="4565.A0A3B6R7V3"/>
<feature type="compositionally biased region" description="Basic and acidic residues" evidence="1">
    <location>
        <begin position="298"/>
        <end position="310"/>
    </location>
</feature>
<dbReference type="SUPFAM" id="SSF48371">
    <property type="entry name" value="ARM repeat"/>
    <property type="match status" value="1"/>
</dbReference>
<feature type="region of interest" description="Disordered" evidence="1">
    <location>
        <begin position="445"/>
        <end position="514"/>
    </location>
</feature>
<protein>
    <submittedName>
        <fullName evidence="3">Uncharacterized protein</fullName>
    </submittedName>
</protein>
<dbReference type="Gramene" id="TraesCS7A03G0091400.1">
    <property type="protein sequence ID" value="TraesCS7A03G0091400.1.CDS"/>
    <property type="gene ID" value="TraesCS7A03G0091400"/>
</dbReference>
<dbReference type="InterPro" id="IPR016024">
    <property type="entry name" value="ARM-type_fold"/>
</dbReference>
<feature type="compositionally biased region" description="Basic and acidic residues" evidence="1">
    <location>
        <begin position="324"/>
        <end position="342"/>
    </location>
</feature>
<dbReference type="Proteomes" id="UP000019116">
    <property type="component" value="Chromosome 7A"/>
</dbReference>
<feature type="compositionally biased region" description="Basic and acidic residues" evidence="1">
    <location>
        <begin position="505"/>
        <end position="514"/>
    </location>
</feature>
<proteinExistence type="predicted"/>
<name>A0A3B6R7V3_WHEAT</name>
<keyword evidence="2" id="KW-1133">Transmembrane helix</keyword>
<evidence type="ECO:0000313" key="3">
    <source>
        <dbReference type="EnsemblPlants" id="TraesCS7A02G040800.1"/>
    </source>
</evidence>
<feature type="compositionally biased region" description="Basic residues" evidence="1">
    <location>
        <begin position="343"/>
        <end position="353"/>
    </location>
</feature>
<dbReference type="Gramene" id="TraesCS7A02G040800.1">
    <property type="protein sequence ID" value="TraesCS7A02G040800.1"/>
    <property type="gene ID" value="TraesCS7A02G040800"/>
</dbReference>
<dbReference type="EnsemblPlants" id="TraesCS7A02G040800.1">
    <property type="protein sequence ID" value="TraesCS7A02G040800.1"/>
    <property type="gene ID" value="TraesCS7A02G040800"/>
</dbReference>
<keyword evidence="2" id="KW-0812">Transmembrane</keyword>
<keyword evidence="2" id="KW-0472">Membrane</keyword>
<feature type="transmembrane region" description="Helical" evidence="2">
    <location>
        <begin position="21"/>
        <end position="38"/>
    </location>
</feature>
<dbReference type="AlphaFoldDB" id="A0A3B6R7V3"/>
<dbReference type="Gene3D" id="1.25.10.10">
    <property type="entry name" value="Leucine-rich Repeat Variant"/>
    <property type="match status" value="1"/>
</dbReference>
<keyword evidence="4" id="KW-1185">Reference proteome</keyword>
<reference evidence="3" key="1">
    <citation type="submission" date="2018-08" db="EMBL/GenBank/DDBJ databases">
        <authorList>
            <person name="Rossello M."/>
        </authorList>
    </citation>
    <scope>NUCLEOTIDE SEQUENCE [LARGE SCALE GENOMIC DNA]</scope>
    <source>
        <strain evidence="3">cv. Chinese Spring</strain>
    </source>
</reference>
<evidence type="ECO:0000256" key="1">
    <source>
        <dbReference type="SAM" id="MobiDB-lite"/>
    </source>
</evidence>
<feature type="region of interest" description="Disordered" evidence="1">
    <location>
        <begin position="298"/>
        <end position="359"/>
    </location>
</feature>
<feature type="region of interest" description="Disordered" evidence="1">
    <location>
        <begin position="760"/>
        <end position="797"/>
    </location>
</feature>
<feature type="transmembrane region" description="Helical" evidence="2">
    <location>
        <begin position="153"/>
        <end position="175"/>
    </location>
</feature>
<feature type="transmembrane region" description="Helical" evidence="2">
    <location>
        <begin position="44"/>
        <end position="61"/>
    </location>
</feature>
<dbReference type="PANTHER" id="PTHR33115:SF22">
    <property type="entry name" value="OS12G0449900 PROTEIN"/>
    <property type="match status" value="1"/>
</dbReference>
<feature type="compositionally biased region" description="Polar residues" evidence="1">
    <location>
        <begin position="452"/>
        <end position="485"/>
    </location>
</feature>
<evidence type="ECO:0000313" key="4">
    <source>
        <dbReference type="Proteomes" id="UP000019116"/>
    </source>
</evidence>